<dbReference type="Proteomes" id="UP000051530">
    <property type="component" value="Unassembled WGS sequence"/>
</dbReference>
<dbReference type="VEuPathDB" id="MicrosporidiaDB:M153_15030002741"/>
<evidence type="ECO:0000313" key="1">
    <source>
        <dbReference type="EMBL" id="KRH93112.1"/>
    </source>
</evidence>
<dbReference type="EMBL" id="LGUB01000487">
    <property type="protein sequence ID" value="KRH93112.1"/>
    <property type="molecule type" value="Genomic_DNA"/>
</dbReference>
<evidence type="ECO:0000313" key="2">
    <source>
        <dbReference type="Proteomes" id="UP000051530"/>
    </source>
</evidence>
<name>A0A0R0LV58_9MICR</name>
<keyword evidence="2" id="KW-1185">Reference proteome</keyword>
<feature type="non-terminal residue" evidence="1">
    <location>
        <position position="1"/>
    </location>
</feature>
<sequence>IQQNLDKSIDILSYFDNEQQNKKQDDEIEPVIEKKHSDDVKKFGQSPENLKKLVQKIQKKKSKIKRALYPHETIRPLFAPSWTIFDKIKLFPYKKLTQVEKEENQQTVSIENLKKKILEKKSNKDQTIDINQYLSFLTCIFLSNYHSFLNYKPIFSLNMILELNIFLQSNILEREISIVISNLGGSITQWLKNYTDNVKQLKVLQKKKKRNVYKISELVPATLVLQNMARVHLSSTEFLTFLKTNYPLNGHAIYLNNPDILSDKIFWVERILSYLSVECEHLTNEFCFNHRREKVKNFSKTSTCNTCNCFKNCEKFASLYVLTYQEVPYKLSTLILIRKLYNLLVSKHGFESTSDHFEKQRRVISWMSLWLDECCDYLKKSNYFYVRLIFGFDKFDYEKALTEKRDDEIFKKENRPNVDDLQLFEEDNKQKKTRIIESSDEDEIIASSAFRSQ</sequence>
<proteinExistence type="predicted"/>
<comment type="caution">
    <text evidence="1">The sequence shown here is derived from an EMBL/GenBank/DDBJ whole genome shotgun (WGS) entry which is preliminary data.</text>
</comment>
<protein>
    <submittedName>
        <fullName evidence="1">Uncharacterized protein</fullName>
    </submittedName>
</protein>
<accession>A0A0R0LV58</accession>
<reference evidence="1 2" key="1">
    <citation type="submission" date="2015-07" db="EMBL/GenBank/DDBJ databases">
        <title>The genome of Pseudoloma neurophilia, a relevant intracellular parasite of the zebrafish.</title>
        <authorList>
            <person name="Ndikumana S."/>
            <person name="Pelin A."/>
            <person name="Sanders J."/>
            <person name="Corradi N."/>
        </authorList>
    </citation>
    <scope>NUCLEOTIDE SEQUENCE [LARGE SCALE GENOMIC DNA]</scope>
    <source>
        <strain evidence="1 2">MK1</strain>
    </source>
</reference>
<dbReference type="AlphaFoldDB" id="A0A0R0LV58"/>
<organism evidence="1 2">
    <name type="scientific">Pseudoloma neurophilia</name>
    <dbReference type="NCBI Taxonomy" id="146866"/>
    <lineage>
        <taxon>Eukaryota</taxon>
        <taxon>Fungi</taxon>
        <taxon>Fungi incertae sedis</taxon>
        <taxon>Microsporidia</taxon>
        <taxon>Pseudoloma</taxon>
    </lineage>
</organism>
<gene>
    <name evidence="1" type="ORF">M153_15030002741</name>
</gene>